<gene>
    <name evidence="1" type="ORF">DVH24_019347</name>
</gene>
<name>A0A498I0N1_MALDO</name>
<dbReference type="STRING" id="3750.A0A498I0N1"/>
<evidence type="ECO:0000313" key="2">
    <source>
        <dbReference type="Proteomes" id="UP000290289"/>
    </source>
</evidence>
<accession>A0A498I0N1</accession>
<reference evidence="1 2" key="1">
    <citation type="submission" date="2018-10" db="EMBL/GenBank/DDBJ databases">
        <title>A high-quality apple genome assembly.</title>
        <authorList>
            <person name="Hu J."/>
        </authorList>
    </citation>
    <scope>NUCLEOTIDE SEQUENCE [LARGE SCALE GENOMIC DNA]</scope>
    <source>
        <strain evidence="2">cv. HFTH1</strain>
        <tissue evidence="1">Young leaf</tissue>
    </source>
</reference>
<dbReference type="Proteomes" id="UP000290289">
    <property type="component" value="Chromosome 14"/>
</dbReference>
<dbReference type="AlphaFoldDB" id="A0A498I0N1"/>
<keyword evidence="2" id="KW-1185">Reference proteome</keyword>
<proteinExistence type="predicted"/>
<protein>
    <submittedName>
        <fullName evidence="1">Uncharacterized protein</fullName>
    </submittedName>
</protein>
<comment type="caution">
    <text evidence="1">The sequence shown here is derived from an EMBL/GenBank/DDBJ whole genome shotgun (WGS) entry which is preliminary data.</text>
</comment>
<organism evidence="1 2">
    <name type="scientific">Malus domestica</name>
    <name type="common">Apple</name>
    <name type="synonym">Pyrus malus</name>
    <dbReference type="NCBI Taxonomy" id="3750"/>
    <lineage>
        <taxon>Eukaryota</taxon>
        <taxon>Viridiplantae</taxon>
        <taxon>Streptophyta</taxon>
        <taxon>Embryophyta</taxon>
        <taxon>Tracheophyta</taxon>
        <taxon>Spermatophyta</taxon>
        <taxon>Magnoliopsida</taxon>
        <taxon>eudicotyledons</taxon>
        <taxon>Gunneridae</taxon>
        <taxon>Pentapetalae</taxon>
        <taxon>rosids</taxon>
        <taxon>fabids</taxon>
        <taxon>Rosales</taxon>
        <taxon>Rosaceae</taxon>
        <taxon>Amygdaloideae</taxon>
        <taxon>Maleae</taxon>
        <taxon>Malus</taxon>
    </lineage>
</organism>
<dbReference type="EMBL" id="RDQH01000340">
    <property type="protein sequence ID" value="RXH76459.1"/>
    <property type="molecule type" value="Genomic_DNA"/>
</dbReference>
<evidence type="ECO:0000313" key="1">
    <source>
        <dbReference type="EMBL" id="RXH76459.1"/>
    </source>
</evidence>
<sequence length="202" mass="22760">MNSVYRGTPNLDNDIQEKLDSIVVIDPLVCDNPKLLGGSDSAPSLPSEQFDSDHDLANTATLGIPMTSLNSSHHYGRIWVSWNPSKLSMSKLEATDQVIHSNIKLLEPRLVLFASVIYASNDVVMRRRYFNITRRCNETAGGSQRFTSVMEDFASCLFNTEFDNLNATGIFYSWSNKRDDSECILRKLDRVLVVTSKECKRS</sequence>